<feature type="region of interest" description="Disordered" evidence="1">
    <location>
        <begin position="33"/>
        <end position="71"/>
    </location>
</feature>
<dbReference type="EMBL" id="JAOQBH010000002">
    <property type="protein sequence ID" value="KAJ4139876.1"/>
    <property type="molecule type" value="Genomic_DNA"/>
</dbReference>
<organism evidence="2 3">
    <name type="scientific">Fusarium equiseti</name>
    <name type="common">Fusarium scirpi</name>
    <dbReference type="NCBI Taxonomy" id="61235"/>
    <lineage>
        <taxon>Eukaryota</taxon>
        <taxon>Fungi</taxon>
        <taxon>Dikarya</taxon>
        <taxon>Ascomycota</taxon>
        <taxon>Pezizomycotina</taxon>
        <taxon>Sordariomycetes</taxon>
        <taxon>Hypocreomycetidae</taxon>
        <taxon>Hypocreales</taxon>
        <taxon>Nectriaceae</taxon>
        <taxon>Fusarium</taxon>
        <taxon>Fusarium incarnatum-equiseti species complex</taxon>
    </lineage>
</organism>
<comment type="caution">
    <text evidence="2">The sequence shown here is derived from an EMBL/GenBank/DDBJ whole genome shotgun (WGS) entry which is preliminary data.</text>
</comment>
<gene>
    <name evidence="2" type="ORF">NW768_001223</name>
</gene>
<evidence type="ECO:0000313" key="2">
    <source>
        <dbReference type="EMBL" id="KAJ4139876.1"/>
    </source>
</evidence>
<evidence type="ECO:0000256" key="1">
    <source>
        <dbReference type="SAM" id="MobiDB-lite"/>
    </source>
</evidence>
<dbReference type="Proteomes" id="UP001152024">
    <property type="component" value="Unassembled WGS sequence"/>
</dbReference>
<reference evidence="2" key="1">
    <citation type="submission" date="2022-09" db="EMBL/GenBank/DDBJ databases">
        <title>Fusarium specimens isolated from Avocado Roots.</title>
        <authorList>
            <person name="Stajich J."/>
            <person name="Roper C."/>
            <person name="Heimlech-Rivalta G."/>
        </authorList>
    </citation>
    <scope>NUCLEOTIDE SEQUENCE</scope>
    <source>
        <strain evidence="2">CF00095</strain>
    </source>
</reference>
<proteinExistence type="predicted"/>
<sequence>MAIKNIQTKPLRGAPLCKKHFVDYTLDITKSKSEPTRIQPRRAAKDKVLEQKANTKKRRADEKLTSSSSKRRKNNNLAKWESFVNSLEDQVTEITEEAREKGPHNCAFGPAPWECHMCTSDFAMLVDEKVCMARPVAPVADMATVGEVLELNYRKDFQKGEMTNFKWEGISYVIDACKKPMFMVV</sequence>
<name>A0ABQ8RPK5_FUSEQ</name>
<accession>A0ABQ8RPK5</accession>
<evidence type="ECO:0000313" key="3">
    <source>
        <dbReference type="Proteomes" id="UP001152024"/>
    </source>
</evidence>
<protein>
    <submittedName>
        <fullName evidence="2">Uncharacterized protein</fullName>
    </submittedName>
</protein>
<keyword evidence="3" id="KW-1185">Reference proteome</keyword>